<sequence length="117" mass="12720">MGRGPTTDPRPGVWQRSRSRFLSHPDDVTALMKGIDLCRQIGNAPALAPWVKREVAPGRGLDDKAKADFVRNGATTFFHQVGTCRMGADDASVVDAKLKLRGMEGLRMADGSIMPKI</sequence>
<dbReference type="AlphaFoldDB" id="A0A2P7S2D9"/>
<protein>
    <recommendedName>
        <fullName evidence="2">Glucose-methanol-choline oxidoreductase C-terminal domain-containing protein</fullName>
    </recommendedName>
</protein>
<organism evidence="3 4">
    <name type="scientific">Pseudaminobacter soli</name>
    <name type="common">ex Li et al. 2025</name>
    <dbReference type="NCBI Taxonomy" id="1295366"/>
    <lineage>
        <taxon>Bacteria</taxon>
        <taxon>Pseudomonadati</taxon>
        <taxon>Pseudomonadota</taxon>
        <taxon>Alphaproteobacteria</taxon>
        <taxon>Hyphomicrobiales</taxon>
        <taxon>Phyllobacteriaceae</taxon>
        <taxon>Pseudaminobacter</taxon>
    </lineage>
</organism>
<dbReference type="OrthoDB" id="8454684at2"/>
<feature type="domain" description="Glucose-methanol-choline oxidoreductase C-terminal" evidence="2">
    <location>
        <begin position="17"/>
        <end position="116"/>
    </location>
</feature>
<evidence type="ECO:0000313" key="3">
    <source>
        <dbReference type="EMBL" id="PSJ56613.1"/>
    </source>
</evidence>
<reference evidence="3 4" key="1">
    <citation type="submission" date="2018-03" db="EMBL/GenBank/DDBJ databases">
        <title>The draft genome of Mesorhizobium soli JCM 19897.</title>
        <authorList>
            <person name="Li L."/>
            <person name="Liu L."/>
            <person name="Liang L."/>
            <person name="Wang T."/>
            <person name="Zhang X."/>
        </authorList>
    </citation>
    <scope>NUCLEOTIDE SEQUENCE [LARGE SCALE GENOMIC DNA]</scope>
    <source>
        <strain evidence="3 4">JCM 19897</strain>
    </source>
</reference>
<dbReference type="InterPro" id="IPR012132">
    <property type="entry name" value="GMC_OxRdtase"/>
</dbReference>
<dbReference type="GO" id="GO:0050660">
    <property type="term" value="F:flavin adenine dinucleotide binding"/>
    <property type="evidence" value="ECO:0007669"/>
    <property type="project" value="InterPro"/>
</dbReference>
<dbReference type="PANTHER" id="PTHR11552:SF147">
    <property type="entry name" value="CHOLINE DEHYDROGENASE, MITOCHONDRIAL"/>
    <property type="match status" value="1"/>
</dbReference>
<name>A0A2P7S2D9_9HYPH</name>
<gene>
    <name evidence="3" type="ORF">C7I85_23915</name>
</gene>
<accession>A0A2P7S2D9</accession>
<dbReference type="SUPFAM" id="SSF54373">
    <property type="entry name" value="FAD-linked reductases, C-terminal domain"/>
    <property type="match status" value="1"/>
</dbReference>
<dbReference type="PANTHER" id="PTHR11552">
    <property type="entry name" value="GLUCOSE-METHANOL-CHOLINE GMC OXIDOREDUCTASE"/>
    <property type="match status" value="1"/>
</dbReference>
<comment type="caution">
    <text evidence="3">The sequence shown here is derived from an EMBL/GenBank/DDBJ whole genome shotgun (WGS) entry which is preliminary data.</text>
</comment>
<dbReference type="Proteomes" id="UP000240653">
    <property type="component" value="Unassembled WGS sequence"/>
</dbReference>
<proteinExistence type="inferred from homology"/>
<dbReference type="InterPro" id="IPR036188">
    <property type="entry name" value="FAD/NAD-bd_sf"/>
</dbReference>
<evidence type="ECO:0000313" key="4">
    <source>
        <dbReference type="Proteomes" id="UP000240653"/>
    </source>
</evidence>
<dbReference type="Pfam" id="PF05199">
    <property type="entry name" value="GMC_oxred_C"/>
    <property type="match status" value="1"/>
</dbReference>
<evidence type="ECO:0000256" key="1">
    <source>
        <dbReference type="ARBA" id="ARBA00010790"/>
    </source>
</evidence>
<keyword evidence="4" id="KW-1185">Reference proteome</keyword>
<dbReference type="GO" id="GO:0016614">
    <property type="term" value="F:oxidoreductase activity, acting on CH-OH group of donors"/>
    <property type="evidence" value="ECO:0007669"/>
    <property type="project" value="InterPro"/>
</dbReference>
<dbReference type="InterPro" id="IPR007867">
    <property type="entry name" value="GMC_OxRtase_C"/>
</dbReference>
<dbReference type="Gene3D" id="3.50.50.60">
    <property type="entry name" value="FAD/NAD(P)-binding domain"/>
    <property type="match status" value="1"/>
</dbReference>
<dbReference type="SUPFAM" id="SSF51905">
    <property type="entry name" value="FAD/NAD(P)-binding domain"/>
    <property type="match status" value="1"/>
</dbReference>
<dbReference type="Gene3D" id="3.30.560.10">
    <property type="entry name" value="Glucose Oxidase, domain 3"/>
    <property type="match status" value="1"/>
</dbReference>
<dbReference type="EMBL" id="PXYL01000017">
    <property type="protein sequence ID" value="PSJ56613.1"/>
    <property type="molecule type" value="Genomic_DNA"/>
</dbReference>
<evidence type="ECO:0000259" key="2">
    <source>
        <dbReference type="Pfam" id="PF05199"/>
    </source>
</evidence>
<comment type="similarity">
    <text evidence="1">Belongs to the GMC oxidoreductase family.</text>
</comment>